<dbReference type="HOGENOM" id="CLU_2073825_0_0_1"/>
<sequence length="118" mass="14451">MKHRHKFITRFKTMTIKNKLQTNVKKLYTILGKVVSYFLLLNYHIGHIITLIISKIYFSITNYVYDWIDYFQREKNIVIYDLDYTSDDPILQIAIKNRRRRRTSFIEPEENIWISERS</sequence>
<dbReference type="AlphaFoldDB" id="R0KUE5"/>
<evidence type="ECO:0000313" key="3">
    <source>
        <dbReference type="Proteomes" id="UP000016927"/>
    </source>
</evidence>
<proteinExistence type="predicted"/>
<keyword evidence="3" id="KW-1185">Reference proteome</keyword>
<accession>R0KUE5</accession>
<evidence type="ECO:0000313" key="2">
    <source>
        <dbReference type="EMBL" id="EOB13837.1"/>
    </source>
</evidence>
<protein>
    <submittedName>
        <fullName evidence="2">Uncharacterized protein</fullName>
    </submittedName>
</protein>
<gene>
    <name evidence="2" type="ORF">NBO_55g0002</name>
</gene>
<keyword evidence="1" id="KW-0812">Transmembrane</keyword>
<keyword evidence="1" id="KW-0472">Membrane</keyword>
<organism evidence="2 3">
    <name type="scientific">Nosema bombycis (strain CQ1 / CVCC 102059)</name>
    <name type="common">Microsporidian parasite</name>
    <name type="synonym">Pebrine of silkworm</name>
    <dbReference type="NCBI Taxonomy" id="578461"/>
    <lineage>
        <taxon>Eukaryota</taxon>
        <taxon>Fungi</taxon>
        <taxon>Fungi incertae sedis</taxon>
        <taxon>Microsporidia</taxon>
        <taxon>Nosematidae</taxon>
        <taxon>Nosema</taxon>
    </lineage>
</organism>
<reference evidence="2 3" key="1">
    <citation type="journal article" date="2013" name="BMC Genomics">
        <title>Comparative genomics of parasitic silkworm microsporidia reveal an association between genome expansion and host adaptation.</title>
        <authorList>
            <person name="Pan G."/>
            <person name="Xu J."/>
            <person name="Li T."/>
            <person name="Xia Q."/>
            <person name="Liu S.L."/>
            <person name="Zhang G."/>
            <person name="Li S."/>
            <person name="Li C."/>
            <person name="Liu H."/>
            <person name="Yang L."/>
            <person name="Liu T."/>
            <person name="Zhang X."/>
            <person name="Wu Z."/>
            <person name="Fan W."/>
            <person name="Dang X."/>
            <person name="Xiang H."/>
            <person name="Tao M."/>
            <person name="Li Y."/>
            <person name="Hu J."/>
            <person name="Li Z."/>
            <person name="Lin L."/>
            <person name="Luo J."/>
            <person name="Geng L."/>
            <person name="Wang L."/>
            <person name="Long M."/>
            <person name="Wan Y."/>
            <person name="He N."/>
            <person name="Zhang Z."/>
            <person name="Lu C."/>
            <person name="Keeling P.J."/>
            <person name="Wang J."/>
            <person name="Xiang Z."/>
            <person name="Zhou Z."/>
        </authorList>
    </citation>
    <scope>NUCLEOTIDE SEQUENCE [LARGE SCALE GENOMIC DNA]</scope>
    <source>
        <strain evidence="3">CQ1 / CVCC 102059</strain>
    </source>
</reference>
<dbReference type="VEuPathDB" id="MicrosporidiaDB:NBO_55g0002"/>
<dbReference type="OrthoDB" id="10486422at2759"/>
<name>R0KUE5_NOSB1</name>
<keyword evidence="1" id="KW-1133">Transmembrane helix</keyword>
<feature type="transmembrane region" description="Helical" evidence="1">
    <location>
        <begin position="34"/>
        <end position="58"/>
    </location>
</feature>
<dbReference type="Proteomes" id="UP000016927">
    <property type="component" value="Unassembled WGS sequence"/>
</dbReference>
<evidence type="ECO:0000256" key="1">
    <source>
        <dbReference type="SAM" id="Phobius"/>
    </source>
</evidence>
<dbReference type="EMBL" id="KB908963">
    <property type="protein sequence ID" value="EOB13837.1"/>
    <property type="molecule type" value="Genomic_DNA"/>
</dbReference>